<dbReference type="GeneID" id="77948069"/>
<keyword evidence="2" id="KW-1185">Reference proteome</keyword>
<dbReference type="Proteomes" id="UP000319293">
    <property type="component" value="Segment"/>
</dbReference>
<name>A0A4Y5TNF7_9CAUD</name>
<sequence>MSQSERPSCVIGVYHQVADLTAPVNLNHIPGNIAAVYAERRTMEPGLRYDLSITYHDDGTPAPVHRELVRVSSDRDVCIRAEWVQTVGFTQERPSATQPAALVVMCGQERPLMHLSHQPVAKSERNPEIANPQCTPGQGNEVYYVKPDGGDYAWLTEYAFLGNGLHTRQEGLGYYRVQASCAMEALQVVRNHFNKATVTAAKVDQTKKRTYLQFDELEPGKVYQGFCLEEQTPRNLFEVGENPVSGKAVRAVGGRMWMGKEDMRPFVYLELNLVPYAEAIEEYNAQQGKE</sequence>
<dbReference type="EMBL" id="MK816297">
    <property type="protein sequence ID" value="QDB70884.1"/>
    <property type="molecule type" value="Genomic_DNA"/>
</dbReference>
<accession>A0A4Y5TNF7</accession>
<dbReference type="KEGG" id="vg:77948069"/>
<proteinExistence type="predicted"/>
<dbReference type="RefSeq" id="YP_010671813.1">
    <property type="nucleotide sequence ID" value="NC_070971.1"/>
</dbReference>
<protein>
    <submittedName>
        <fullName evidence="1">Uncharacterized protein</fullName>
    </submittedName>
</protein>
<organism evidence="1 2">
    <name type="scientific">Pseudomonas virus PBPA162</name>
    <dbReference type="NCBI Taxonomy" id="2588096"/>
    <lineage>
        <taxon>Viruses</taxon>
        <taxon>Duplodnaviria</taxon>
        <taxon>Heunggongvirae</taxon>
        <taxon>Uroviricota</taxon>
        <taxon>Caudoviricetes</taxon>
        <taxon>Queuovirinae</taxon>
        <taxon>Iggyvirus</taxon>
        <taxon>Iggyvirus PBPA162</taxon>
    </lineage>
</organism>
<reference evidence="1 2" key="1">
    <citation type="submission" date="2019-04" db="EMBL/GenBank/DDBJ databases">
        <title>Complete genome sequence of a novel bacteriophage, PBPA162, infecting Pseudomonas aeruginosa.</title>
        <authorList>
            <person name="Myung H."/>
            <person name="Hong H."/>
            <person name="Cho J."/>
        </authorList>
    </citation>
    <scope>NUCLEOTIDE SEQUENCE [LARGE SCALE GENOMIC DNA]</scope>
</reference>
<evidence type="ECO:0000313" key="2">
    <source>
        <dbReference type="Proteomes" id="UP000319293"/>
    </source>
</evidence>
<evidence type="ECO:0000313" key="1">
    <source>
        <dbReference type="EMBL" id="QDB70884.1"/>
    </source>
</evidence>